<dbReference type="AlphaFoldDB" id="A0A0V0U043"/>
<evidence type="ECO:0000259" key="2">
    <source>
        <dbReference type="PROSITE" id="PS50004"/>
    </source>
</evidence>
<dbReference type="PANTHER" id="PTHR37412">
    <property type="entry name" value="C2 DOMAIN-CONTAINING PROTEIN 5"/>
    <property type="match status" value="1"/>
</dbReference>
<evidence type="ECO:0000256" key="1">
    <source>
        <dbReference type="SAM" id="MobiDB-lite"/>
    </source>
</evidence>
<accession>A0A0V0U043</accession>
<dbReference type="GO" id="GO:0031340">
    <property type="term" value="P:positive regulation of vesicle fusion"/>
    <property type="evidence" value="ECO:0007669"/>
    <property type="project" value="TreeGrafter"/>
</dbReference>
<dbReference type="Pfam" id="PF23025">
    <property type="entry name" value="YbjQ_2"/>
    <property type="match status" value="3"/>
</dbReference>
<gene>
    <name evidence="3" type="primary">C2CD5</name>
    <name evidence="3" type="ORF">T05_9541</name>
</gene>
<protein>
    <submittedName>
        <fullName evidence="3">C2 domain-containing protein 5</fullName>
    </submittedName>
</protein>
<feature type="region of interest" description="Disordered" evidence="1">
    <location>
        <begin position="678"/>
        <end position="700"/>
    </location>
</feature>
<evidence type="ECO:0000313" key="4">
    <source>
        <dbReference type="Proteomes" id="UP000055048"/>
    </source>
</evidence>
<dbReference type="InterPro" id="IPR035892">
    <property type="entry name" value="C2_domain_sf"/>
</dbReference>
<dbReference type="InterPro" id="IPR038983">
    <property type="entry name" value="C2CD5"/>
</dbReference>
<evidence type="ECO:0000313" key="3">
    <source>
        <dbReference type="EMBL" id="KRX44634.1"/>
    </source>
</evidence>
<dbReference type="InterPro" id="IPR056431">
    <property type="entry name" value="C2CD5_YbjQ-rel_dom"/>
</dbReference>
<dbReference type="SMART" id="SM00239">
    <property type="entry name" value="C2"/>
    <property type="match status" value="1"/>
</dbReference>
<dbReference type="EMBL" id="JYDJ01000092">
    <property type="protein sequence ID" value="KRX44634.1"/>
    <property type="molecule type" value="Genomic_DNA"/>
</dbReference>
<comment type="caution">
    <text evidence="3">The sequence shown here is derived from an EMBL/GenBank/DDBJ whole genome shotgun (WGS) entry which is preliminary data.</text>
</comment>
<dbReference type="Proteomes" id="UP000055048">
    <property type="component" value="Unassembled WGS sequence"/>
</dbReference>
<dbReference type="CDD" id="cd08688">
    <property type="entry name" value="C2_KIAA0528-like"/>
    <property type="match status" value="1"/>
</dbReference>
<dbReference type="GO" id="GO:0005509">
    <property type="term" value="F:calcium ion binding"/>
    <property type="evidence" value="ECO:0007669"/>
    <property type="project" value="TreeGrafter"/>
</dbReference>
<dbReference type="PROSITE" id="PS50004">
    <property type="entry name" value="C2"/>
    <property type="match status" value="1"/>
</dbReference>
<dbReference type="Pfam" id="PF23128">
    <property type="entry name" value="YbjQ_4"/>
    <property type="match status" value="1"/>
</dbReference>
<dbReference type="InterPro" id="IPR057815">
    <property type="entry name" value="C2CD5_C"/>
</dbReference>
<proteinExistence type="predicted"/>
<feature type="compositionally biased region" description="Low complexity" evidence="1">
    <location>
        <begin position="678"/>
        <end position="689"/>
    </location>
</feature>
<organism evidence="3 4">
    <name type="scientific">Trichinella murrelli</name>
    <dbReference type="NCBI Taxonomy" id="144512"/>
    <lineage>
        <taxon>Eukaryota</taxon>
        <taxon>Metazoa</taxon>
        <taxon>Ecdysozoa</taxon>
        <taxon>Nematoda</taxon>
        <taxon>Enoplea</taxon>
        <taxon>Dorylaimia</taxon>
        <taxon>Trichinellida</taxon>
        <taxon>Trichinellidae</taxon>
        <taxon>Trichinella</taxon>
    </lineage>
</organism>
<dbReference type="GO" id="GO:0005886">
    <property type="term" value="C:plasma membrane"/>
    <property type="evidence" value="ECO:0007669"/>
    <property type="project" value="TreeGrafter"/>
</dbReference>
<dbReference type="GO" id="GO:0072659">
    <property type="term" value="P:protein localization to plasma membrane"/>
    <property type="evidence" value="ECO:0007669"/>
    <property type="project" value="TreeGrafter"/>
</dbReference>
<dbReference type="PANTHER" id="PTHR37412:SF2">
    <property type="entry name" value="C2 DOMAIN-CONTAINING PROTEIN 5"/>
    <property type="match status" value="1"/>
</dbReference>
<dbReference type="GO" id="GO:0065002">
    <property type="term" value="P:intracellular protein transmembrane transport"/>
    <property type="evidence" value="ECO:0007669"/>
    <property type="project" value="TreeGrafter"/>
</dbReference>
<dbReference type="Pfam" id="PF23028">
    <property type="entry name" value="YbjQ_3"/>
    <property type="match status" value="1"/>
</dbReference>
<dbReference type="GO" id="GO:0010828">
    <property type="term" value="P:positive regulation of D-glucose transmembrane transport"/>
    <property type="evidence" value="ECO:0007669"/>
    <property type="project" value="TreeGrafter"/>
</dbReference>
<dbReference type="SUPFAM" id="SSF49562">
    <property type="entry name" value="C2 domain (Calcium/lipid-binding domain, CaLB)"/>
    <property type="match status" value="1"/>
</dbReference>
<reference evidence="3 4" key="1">
    <citation type="submission" date="2015-01" db="EMBL/GenBank/DDBJ databases">
        <title>Evolution of Trichinella species and genotypes.</title>
        <authorList>
            <person name="Korhonen P.K."/>
            <person name="Edoardo P."/>
            <person name="Giuseppe L.R."/>
            <person name="Gasser R.B."/>
        </authorList>
    </citation>
    <scope>NUCLEOTIDE SEQUENCE [LARGE SCALE GENOMIC DNA]</scope>
    <source>
        <strain evidence="3">ISS417</strain>
    </source>
</reference>
<dbReference type="InterPro" id="IPR000008">
    <property type="entry name" value="C2_dom"/>
</dbReference>
<dbReference type="InterPro" id="IPR056430">
    <property type="entry name" value="C2CD5_YbjQ-like_dom"/>
</dbReference>
<dbReference type="OrthoDB" id="419768at2759"/>
<dbReference type="InterPro" id="IPR037785">
    <property type="entry name" value="C2_C2CD5"/>
</dbReference>
<dbReference type="Pfam" id="PF00168">
    <property type="entry name" value="C2"/>
    <property type="match status" value="1"/>
</dbReference>
<feature type="domain" description="C2" evidence="2">
    <location>
        <begin position="1"/>
        <end position="118"/>
    </location>
</feature>
<keyword evidence="4" id="KW-1185">Reference proteome</keyword>
<dbReference type="GO" id="GO:0005544">
    <property type="term" value="F:calcium-dependent phospholipid binding"/>
    <property type="evidence" value="ECO:0007669"/>
    <property type="project" value="InterPro"/>
</dbReference>
<name>A0A0V0U043_9BILA</name>
<dbReference type="Gene3D" id="2.60.40.150">
    <property type="entry name" value="C2 domain"/>
    <property type="match status" value="1"/>
</dbReference>
<dbReference type="GO" id="GO:0090314">
    <property type="term" value="P:positive regulation of protein targeting to membrane"/>
    <property type="evidence" value="ECO:0007669"/>
    <property type="project" value="TreeGrafter"/>
</dbReference>
<dbReference type="STRING" id="144512.A0A0V0U043"/>
<sequence length="1207" mass="135912">MLQYYRNILKMPGTLRVRIISGRGFPVMDRSNETTDAFVEVKFGQSVHRTEIYPKSLNPKWDTDWFCFEAEEENLQDECLQIRVMDYDTYSANDSIGRVYVDLTPLLHAKKREISGWFPIYDTMNGVRGEIYVVIGIDLFADVNCFRKSSFNINVFATSAIPVGQALINIHGFVDELITSSDPEYEWIDKIRTPRASNEVRQTLFSKIAGELTRRIGKKAAEMGGNAIIGYSQYFDFEGELGIVIRGNGTVVTLEKCTACSTSLIKEKRERLSNSAGFEQHFQNVQKFTPSRRYSNPKHMQSRDHNIFKSENICEKSAAIRLYKLTTVPATPSGKSGMRFLFVFIQEYPFLTVRSLPTELLVSLGGTVAAHSVKLLRGNEKPEDRHAWWRELRLEICGHMTALGCNAVIGYREDASIRDDICAMTVIGTAAVINFSLWPSSVLIHAEMGKFHRAVCAASFHQDFPSSSKILKNSLFELTNTDPLMEGKQFYQVVNLLARSVEKPCTMCHILPRAAELHLTKASSICQVCLEKPVPSVLLSTTDQPPELTEEFSGSLVQARVIRKKSGYSGEQLAQHLTNVMNQCGCVAFVILPFIEHEAHSQVISQTSASGKNAVFGIQRQFSIGEEMVVLIVTGTAVFLPALASPKQKEPLASGKVEENPIDSKEQQRSVVSFVENLSNSSGSNSESNSNEEDKFDKKRKLKRSKNAILIAADCSLRHPFKTHSSYPIVCTFCDMSKFPNIAKRAPYFHNTFTRIVRFNIHENELDENFLSNKLNWIAKSTVFKFRKMEPIVFAGLMFSVHVGEDSEMQICSYGVALTGKSLVGQFRQKEKQRDDLVEEFSKIATSETAAASCSSSSSGRWSNQSKLPWQSACEELEKAPVPYPMTVPETFITALLEPPLCMPITSYLGYYDFFFIRETTAVRDIGGLEAFVQIALAEILHVVQAHVTAFGGQGMVSFKFSVTELSYGLSRNQVQFLIGISGDIVTRSFFIKNNFLYQFMSETELIDDSLLKCRHTVWKTCKTQIIPPNKARIYYLCSNISNQLKLFVNNFDENVNEIDENVINCPYLDGVEKQLYFKECDQNPDNPLPFKILKVEAKLPNGSISYPVNISTPIYVHVQLNNTLNRPVNKILSDMSLYIKDIDECQNCPLSTGLLELQIAYDFTKVQCIMPFIQTGTPYGLDISVRDGENPKQNLACFRLEALLTK</sequence>